<accession>A0A4R8GA45</accession>
<reference evidence="4 5" key="1">
    <citation type="submission" date="2019-03" db="EMBL/GenBank/DDBJ databases">
        <title>Genomic Encyclopedia of Type Strains, Phase IV (KMG-IV): sequencing the most valuable type-strain genomes for metagenomic binning, comparative biology and taxonomic classification.</title>
        <authorList>
            <person name="Goeker M."/>
        </authorList>
    </citation>
    <scope>NUCLEOTIDE SEQUENCE [LARGE SCALE GENOMIC DNA]</scope>
    <source>
        <strain evidence="4 5">JA181</strain>
    </source>
</reference>
<dbReference type="Gene3D" id="2.70.98.10">
    <property type="match status" value="1"/>
</dbReference>
<dbReference type="GO" id="GO:0030246">
    <property type="term" value="F:carbohydrate binding"/>
    <property type="evidence" value="ECO:0007669"/>
    <property type="project" value="InterPro"/>
</dbReference>
<dbReference type="SUPFAM" id="SSF74650">
    <property type="entry name" value="Galactose mutarotase-like"/>
    <property type="match status" value="1"/>
</dbReference>
<keyword evidence="2" id="KW-0413">Isomerase</keyword>
<evidence type="ECO:0000313" key="4">
    <source>
        <dbReference type="EMBL" id="TDX32438.1"/>
    </source>
</evidence>
<organism evidence="4 5">
    <name type="scientific">Rhodovulum visakhapatnamense</name>
    <dbReference type="NCBI Taxonomy" id="364297"/>
    <lineage>
        <taxon>Bacteria</taxon>
        <taxon>Pseudomonadati</taxon>
        <taxon>Pseudomonadota</taxon>
        <taxon>Alphaproteobacteria</taxon>
        <taxon>Rhodobacterales</taxon>
        <taxon>Paracoccaceae</taxon>
        <taxon>Rhodovulum</taxon>
    </lineage>
</organism>
<dbReference type="InterPro" id="IPR011013">
    <property type="entry name" value="Gal_mutarotase_sf_dom"/>
</dbReference>
<dbReference type="GO" id="GO:0033499">
    <property type="term" value="P:galactose catabolic process via UDP-galactose, Leloir pathway"/>
    <property type="evidence" value="ECO:0007669"/>
    <property type="project" value="TreeGrafter"/>
</dbReference>
<dbReference type="GO" id="GO:0006006">
    <property type="term" value="P:glucose metabolic process"/>
    <property type="evidence" value="ECO:0007669"/>
    <property type="project" value="TreeGrafter"/>
</dbReference>
<comment type="similarity">
    <text evidence="1">Belongs to the aldose epimerase family.</text>
</comment>
<dbReference type="EMBL" id="SOEB01000003">
    <property type="protein sequence ID" value="TDX32438.1"/>
    <property type="molecule type" value="Genomic_DNA"/>
</dbReference>
<dbReference type="InterPro" id="IPR047215">
    <property type="entry name" value="Galactose_mutarotase-like"/>
</dbReference>
<dbReference type="GO" id="GO:0004034">
    <property type="term" value="F:aldose 1-epimerase activity"/>
    <property type="evidence" value="ECO:0007669"/>
    <property type="project" value="TreeGrafter"/>
</dbReference>
<dbReference type="InterPro" id="IPR014718">
    <property type="entry name" value="GH-type_carb-bd"/>
</dbReference>
<evidence type="ECO:0000256" key="3">
    <source>
        <dbReference type="ARBA" id="ARBA00023277"/>
    </source>
</evidence>
<protein>
    <submittedName>
        <fullName evidence="4">Aldose 1-epimerase</fullName>
    </submittedName>
</protein>
<dbReference type="AlphaFoldDB" id="A0A4R8GA45"/>
<keyword evidence="3" id="KW-0119">Carbohydrate metabolism</keyword>
<dbReference type="CDD" id="cd09019">
    <property type="entry name" value="galactose_mutarotase_like"/>
    <property type="match status" value="1"/>
</dbReference>
<dbReference type="RefSeq" id="WP_134077136.1">
    <property type="nucleotide sequence ID" value="NZ_SOEB01000003.1"/>
</dbReference>
<dbReference type="PANTHER" id="PTHR10091">
    <property type="entry name" value="ALDOSE-1-EPIMERASE"/>
    <property type="match status" value="1"/>
</dbReference>
<name>A0A4R8GA45_9RHOB</name>
<comment type="caution">
    <text evidence="4">The sequence shown here is derived from an EMBL/GenBank/DDBJ whole genome shotgun (WGS) entry which is preliminary data.</text>
</comment>
<proteinExistence type="inferred from homology"/>
<dbReference type="PANTHER" id="PTHR10091:SF49">
    <property type="entry name" value="ALDOSE 1-EPIMERASE"/>
    <property type="match status" value="1"/>
</dbReference>
<dbReference type="InterPro" id="IPR008183">
    <property type="entry name" value="Aldose_1/G6P_1-epimerase"/>
</dbReference>
<gene>
    <name evidence="4" type="ORF">EV657_1037</name>
</gene>
<evidence type="ECO:0000313" key="5">
    <source>
        <dbReference type="Proteomes" id="UP000295484"/>
    </source>
</evidence>
<evidence type="ECO:0000256" key="1">
    <source>
        <dbReference type="ARBA" id="ARBA00006206"/>
    </source>
</evidence>
<evidence type="ECO:0000256" key="2">
    <source>
        <dbReference type="ARBA" id="ARBA00023235"/>
    </source>
</evidence>
<dbReference type="Pfam" id="PF01263">
    <property type="entry name" value="Aldose_epim"/>
    <property type="match status" value="1"/>
</dbReference>
<sequence>MFTATPTLPKIDRLASAPDGSPVRAIWIGQAGTRARIMTWGASLMDLRIEGLPHALVLGSEAFAPYLGPMRYFGAIVGPVANRIAGGRAALDGRMLTLERNEAGRSMLHGGTAGTASRNWRLEADSPAACTLSLSLPEGTGGLPGPLDLRASYLVDAAGALEIRLEGRSGVPTFCNLAHHSYWCLDGSGSLDRHRLQVAAARYLPVDDALIPQGPPAPVAGTRFDFRTPRPVLDAVLAREAPPLDHNFCLGDSAAPLRPACRLSAPGVVLEVTTTAPGLQVYDGGGLATAPVPGHEGRPYDAHAGIALEPQGWPDAPNRPDFPSVLLRPGETYRQVSRFHARPTAPGDRP</sequence>
<dbReference type="Proteomes" id="UP000295484">
    <property type="component" value="Unassembled WGS sequence"/>
</dbReference>